<gene>
    <name evidence="1" type="ORF">Ao3042_05774</name>
</gene>
<organism evidence="1 2">
    <name type="scientific">Aspergillus oryzae (strain 3.042)</name>
    <name type="common">Yellow koji mold</name>
    <dbReference type="NCBI Taxonomy" id="1160506"/>
    <lineage>
        <taxon>Eukaryota</taxon>
        <taxon>Fungi</taxon>
        <taxon>Dikarya</taxon>
        <taxon>Ascomycota</taxon>
        <taxon>Pezizomycotina</taxon>
        <taxon>Eurotiomycetes</taxon>
        <taxon>Eurotiomycetidae</taxon>
        <taxon>Eurotiales</taxon>
        <taxon>Aspergillaceae</taxon>
        <taxon>Aspergillus</taxon>
        <taxon>Aspergillus subgen. Circumdati</taxon>
    </lineage>
</organism>
<comment type="caution">
    <text evidence="1">The sequence shown here is derived from an EMBL/GenBank/DDBJ whole genome shotgun (WGS) entry which is preliminary data.</text>
</comment>
<dbReference type="HOGENOM" id="CLU_2319922_0_0_1"/>
<proteinExistence type="predicted"/>
<reference evidence="2" key="2">
    <citation type="submission" date="2012-06" db="EMBL/GenBank/DDBJ databases">
        <title>Comparative genomic analyses of Aspergillus oryzae 3.042 and A. oryzae RIB40 for soy-sauce fermentation.</title>
        <authorList>
            <person name="Zhao G."/>
            <person name="Hou L."/>
            <person name="Wang C."/>
            <person name="Cao X."/>
        </authorList>
    </citation>
    <scope>NUCLEOTIDE SEQUENCE [LARGE SCALE GENOMIC DNA]</scope>
    <source>
        <strain evidence="2">3.042</strain>
    </source>
</reference>
<dbReference type="EMBL" id="AKHY01000141">
    <property type="protein sequence ID" value="EIT78065.1"/>
    <property type="molecule type" value="Genomic_DNA"/>
</dbReference>
<evidence type="ECO:0000313" key="1">
    <source>
        <dbReference type="EMBL" id="EIT78065.1"/>
    </source>
</evidence>
<dbReference type="AlphaFoldDB" id="I8TUL6"/>
<accession>I8TUL6</accession>
<name>I8TUL6_ASPO3</name>
<dbReference type="OrthoDB" id="5396328at2759"/>
<sequence>MFEVSKHSLIKVDELCKLGELGGFTKEYQQDAKKKENKIYHRKRAPATHERYSRASRWMMTQNEPEDRYFLKLEPDPPSQILKLFSKSFICLCEGYVPS</sequence>
<evidence type="ECO:0000313" key="2">
    <source>
        <dbReference type="Proteomes" id="UP000002812"/>
    </source>
</evidence>
<protein>
    <submittedName>
        <fullName evidence="1">Uncharacterized protein</fullName>
    </submittedName>
</protein>
<reference evidence="1 2" key="1">
    <citation type="journal article" date="2012" name="Eukaryot. Cell">
        <title>Draft genome sequence of Aspergillus oryzae strain 3.042.</title>
        <authorList>
            <person name="Zhao G."/>
            <person name="Yao Y."/>
            <person name="Qi W."/>
            <person name="Wang C."/>
            <person name="Hou L."/>
            <person name="Zeng B."/>
            <person name="Cao X."/>
        </authorList>
    </citation>
    <scope>NUCLEOTIDE SEQUENCE [LARGE SCALE GENOMIC DNA]</scope>
    <source>
        <strain evidence="1 2">3.042</strain>
    </source>
</reference>
<dbReference type="Proteomes" id="UP000002812">
    <property type="component" value="Unassembled WGS sequence"/>
</dbReference>